<dbReference type="AlphaFoldDB" id="A0A381PW47"/>
<accession>A0A381PW47</accession>
<proteinExistence type="predicted"/>
<organism evidence="1">
    <name type="scientific">marine metagenome</name>
    <dbReference type="NCBI Taxonomy" id="408172"/>
    <lineage>
        <taxon>unclassified sequences</taxon>
        <taxon>metagenomes</taxon>
        <taxon>ecological metagenomes</taxon>
    </lineage>
</organism>
<dbReference type="EMBL" id="UINC01001116">
    <property type="protein sequence ID" value="SUZ71271.1"/>
    <property type="molecule type" value="Genomic_DNA"/>
</dbReference>
<reference evidence="1" key="1">
    <citation type="submission" date="2018-05" db="EMBL/GenBank/DDBJ databases">
        <authorList>
            <person name="Lanie J.A."/>
            <person name="Ng W.-L."/>
            <person name="Kazmierczak K.M."/>
            <person name="Andrzejewski T.M."/>
            <person name="Davidsen T.M."/>
            <person name="Wayne K.J."/>
            <person name="Tettelin H."/>
            <person name="Glass J.I."/>
            <person name="Rusch D."/>
            <person name="Podicherti R."/>
            <person name="Tsui H.-C.T."/>
            <person name="Winkler M.E."/>
        </authorList>
    </citation>
    <scope>NUCLEOTIDE SEQUENCE</scope>
</reference>
<protein>
    <submittedName>
        <fullName evidence="1">Uncharacterized protein</fullName>
    </submittedName>
</protein>
<sequence length="170" mass="19656">MLNDLATLAQIVEGALLPLSLIYLAREAQLNVKLTKAQFSHTLTDRLYERYLSSTQNQEFVGFLAKDFSSEELTNEDQWRITLWTNAMLVDLFDTYEQHRSGLATQEQLDMRLNLLKLGLMQSRGAKAAWSLWKPSKDAVFVEWFETEIFDGEFGDDARETATELHMRRS</sequence>
<gene>
    <name evidence="1" type="ORF">METZ01_LOCUS24125</name>
</gene>
<name>A0A381PW47_9ZZZZ</name>
<evidence type="ECO:0000313" key="1">
    <source>
        <dbReference type="EMBL" id="SUZ71271.1"/>
    </source>
</evidence>